<evidence type="ECO:0000313" key="3">
    <source>
        <dbReference type="Proteomes" id="UP000075243"/>
    </source>
</evidence>
<evidence type="ECO:0000259" key="1">
    <source>
        <dbReference type="Pfam" id="PF10536"/>
    </source>
</evidence>
<feature type="non-terminal residue" evidence="2">
    <location>
        <position position="1"/>
    </location>
</feature>
<sequence length="205" mass="23229">RAAPTRSGIEGIPHQIVLLLEQAGFGWIARLSYIKVSPGLLTALVERWRLETHTFHMPFGECTITLQDVGMFVGLPVDGEPVLSRGSANILGLDRVMRQFGCQQPIPNPPMTPAHVHALTLRGKADDDWTIILSPALKHWANRYAYHFAPTPPQVGLLGPNSEYMRWYRRKGKLYIDPDEVKDSIVVCPYYNSYFNILFFKIIKL</sequence>
<keyword evidence="3" id="KW-1185">Reference proteome</keyword>
<dbReference type="Pfam" id="PF10536">
    <property type="entry name" value="PMD"/>
    <property type="match status" value="1"/>
</dbReference>
<dbReference type="Proteomes" id="UP000075243">
    <property type="component" value="Chromosome 2"/>
</dbReference>
<dbReference type="STRING" id="3821.A0A151U7Y9"/>
<dbReference type="Gramene" id="C.cajan_07918.t">
    <property type="protein sequence ID" value="C.cajan_07918.t"/>
    <property type="gene ID" value="C.cajan_07918"/>
</dbReference>
<protein>
    <submittedName>
        <fullName evidence="2">Serine/threonine protein phosphatase 7 long form isogeny</fullName>
    </submittedName>
</protein>
<reference evidence="2 3" key="1">
    <citation type="journal article" date="2012" name="Nat. Biotechnol.">
        <title>Draft genome sequence of pigeonpea (Cajanus cajan), an orphan legume crop of resource-poor farmers.</title>
        <authorList>
            <person name="Varshney R.K."/>
            <person name="Chen W."/>
            <person name="Li Y."/>
            <person name="Bharti A.K."/>
            <person name="Saxena R.K."/>
            <person name="Schlueter J.A."/>
            <person name="Donoghue M.T."/>
            <person name="Azam S."/>
            <person name="Fan G."/>
            <person name="Whaley A.M."/>
            <person name="Farmer A.D."/>
            <person name="Sheridan J."/>
            <person name="Iwata A."/>
            <person name="Tuteja R."/>
            <person name="Penmetsa R.V."/>
            <person name="Wu W."/>
            <person name="Upadhyaya H.D."/>
            <person name="Yang S.P."/>
            <person name="Shah T."/>
            <person name="Saxena K.B."/>
            <person name="Michael T."/>
            <person name="McCombie W.R."/>
            <person name="Yang B."/>
            <person name="Zhang G."/>
            <person name="Yang H."/>
            <person name="Wang J."/>
            <person name="Spillane C."/>
            <person name="Cook D.R."/>
            <person name="May G.D."/>
            <person name="Xu X."/>
            <person name="Jackson S.A."/>
        </authorList>
    </citation>
    <scope>NUCLEOTIDE SEQUENCE [LARGE SCALE GENOMIC DNA]</scope>
    <source>
        <strain evidence="3">cv. Asha</strain>
    </source>
</reference>
<dbReference type="PANTHER" id="PTHR46033">
    <property type="entry name" value="PROTEIN MAIN-LIKE 2"/>
    <property type="match status" value="1"/>
</dbReference>
<proteinExistence type="predicted"/>
<evidence type="ECO:0000313" key="2">
    <source>
        <dbReference type="EMBL" id="KYP75422.1"/>
    </source>
</evidence>
<name>A0A151U7Y9_CAJCA</name>
<organism evidence="2 3">
    <name type="scientific">Cajanus cajan</name>
    <name type="common">Pigeon pea</name>
    <name type="synonym">Cajanus indicus</name>
    <dbReference type="NCBI Taxonomy" id="3821"/>
    <lineage>
        <taxon>Eukaryota</taxon>
        <taxon>Viridiplantae</taxon>
        <taxon>Streptophyta</taxon>
        <taxon>Embryophyta</taxon>
        <taxon>Tracheophyta</taxon>
        <taxon>Spermatophyta</taxon>
        <taxon>Magnoliopsida</taxon>
        <taxon>eudicotyledons</taxon>
        <taxon>Gunneridae</taxon>
        <taxon>Pentapetalae</taxon>
        <taxon>rosids</taxon>
        <taxon>fabids</taxon>
        <taxon>Fabales</taxon>
        <taxon>Fabaceae</taxon>
        <taxon>Papilionoideae</taxon>
        <taxon>50 kb inversion clade</taxon>
        <taxon>NPAAA clade</taxon>
        <taxon>indigoferoid/millettioid clade</taxon>
        <taxon>Phaseoleae</taxon>
        <taxon>Cajanus</taxon>
    </lineage>
</organism>
<feature type="domain" description="Aminotransferase-like plant mobile" evidence="1">
    <location>
        <begin position="24"/>
        <end position="84"/>
    </location>
</feature>
<dbReference type="GO" id="GO:0010073">
    <property type="term" value="P:meristem maintenance"/>
    <property type="evidence" value="ECO:0007669"/>
    <property type="project" value="InterPro"/>
</dbReference>
<dbReference type="PANTHER" id="PTHR46033:SF8">
    <property type="entry name" value="PROTEIN MAINTENANCE OF MERISTEMS-LIKE"/>
    <property type="match status" value="1"/>
</dbReference>
<accession>A0A151U7Y9</accession>
<dbReference type="InterPro" id="IPR044824">
    <property type="entry name" value="MAIN-like"/>
</dbReference>
<gene>
    <name evidence="2" type="ORF">KK1_008150</name>
</gene>
<dbReference type="InterPro" id="IPR019557">
    <property type="entry name" value="AminoTfrase-like_pln_mobile"/>
</dbReference>
<dbReference type="EMBL" id="CM003604">
    <property type="protein sequence ID" value="KYP75422.1"/>
    <property type="molecule type" value="Genomic_DNA"/>
</dbReference>
<dbReference type="AlphaFoldDB" id="A0A151U7Y9"/>